<proteinExistence type="predicted"/>
<sequence>MKRTFVDACPGNRIGRRFYGHSAICHKPLASRRFGQIDPALRVRGTGKVRDSSDEYGVLYLTYLHSRAGEVAEMLARPAPWRGSMEIDRLTESIQLRDHVNEHYLSDDVRKLGTRTLHSLVDKIQYEQQQAS</sequence>
<accession>A0A0E4H1F7</accession>
<gene>
    <name evidence="1" type="ORF">BN1232_05722</name>
</gene>
<evidence type="ECO:0000313" key="2">
    <source>
        <dbReference type="Proteomes" id="UP000199251"/>
    </source>
</evidence>
<dbReference type="STRING" id="141349.BN1232_05722"/>
<protein>
    <submittedName>
        <fullName evidence="1">Uncharacterized protein</fullName>
    </submittedName>
</protein>
<dbReference type="Proteomes" id="UP000199251">
    <property type="component" value="Unassembled WGS sequence"/>
</dbReference>
<organism evidence="1 2">
    <name type="scientific">Mycobacterium lentiflavum</name>
    <dbReference type="NCBI Taxonomy" id="141349"/>
    <lineage>
        <taxon>Bacteria</taxon>
        <taxon>Bacillati</taxon>
        <taxon>Actinomycetota</taxon>
        <taxon>Actinomycetes</taxon>
        <taxon>Mycobacteriales</taxon>
        <taxon>Mycobacteriaceae</taxon>
        <taxon>Mycobacterium</taxon>
        <taxon>Mycobacterium simiae complex</taxon>
    </lineage>
</organism>
<dbReference type="AlphaFoldDB" id="A0A0E4H1F7"/>
<dbReference type="EMBL" id="CTEE01000001">
    <property type="protein sequence ID" value="CQD22740.1"/>
    <property type="molecule type" value="Genomic_DNA"/>
</dbReference>
<evidence type="ECO:0000313" key="1">
    <source>
        <dbReference type="EMBL" id="CQD22740.1"/>
    </source>
</evidence>
<reference evidence="1 2" key="1">
    <citation type="submission" date="2015-03" db="EMBL/GenBank/DDBJ databases">
        <authorList>
            <person name="Urmite Genomes"/>
        </authorList>
    </citation>
    <scope>NUCLEOTIDE SEQUENCE [LARGE SCALE GENOMIC DNA]</scope>
    <source>
        <strain evidence="1 2">CSUR P1491</strain>
    </source>
</reference>
<name>A0A0E4H1F7_MYCLN</name>